<comment type="caution">
    <text evidence="2">The sequence shown here is derived from an EMBL/GenBank/DDBJ whole genome shotgun (WGS) entry which is preliminary data.</text>
</comment>
<dbReference type="EMBL" id="BOMB01000029">
    <property type="protein sequence ID" value="GID14084.1"/>
    <property type="molecule type" value="Genomic_DNA"/>
</dbReference>
<keyword evidence="3" id="KW-1185">Reference proteome</keyword>
<feature type="compositionally biased region" description="Low complexity" evidence="1">
    <location>
        <begin position="44"/>
        <end position="55"/>
    </location>
</feature>
<name>A0A8J3NFR2_9ACTN</name>
<evidence type="ECO:0000256" key="1">
    <source>
        <dbReference type="SAM" id="MobiDB-lite"/>
    </source>
</evidence>
<accession>A0A8J3NFR2</accession>
<evidence type="ECO:0000313" key="3">
    <source>
        <dbReference type="Proteomes" id="UP000612808"/>
    </source>
</evidence>
<sequence>MLAGDDLTVQRLTRELNAASDRRQAVERDPVKREAAKRDERAAAARLARAVRNTR</sequence>
<gene>
    <name evidence="2" type="ORF">Aru02nite_49730</name>
</gene>
<protein>
    <submittedName>
        <fullName evidence="2">Uncharacterized protein</fullName>
    </submittedName>
</protein>
<dbReference type="AlphaFoldDB" id="A0A8J3NFR2"/>
<dbReference type="Proteomes" id="UP000612808">
    <property type="component" value="Unassembled WGS sequence"/>
</dbReference>
<organism evidence="2 3">
    <name type="scientific">Actinocatenispora rupis</name>
    <dbReference type="NCBI Taxonomy" id="519421"/>
    <lineage>
        <taxon>Bacteria</taxon>
        <taxon>Bacillati</taxon>
        <taxon>Actinomycetota</taxon>
        <taxon>Actinomycetes</taxon>
        <taxon>Micromonosporales</taxon>
        <taxon>Micromonosporaceae</taxon>
        <taxon>Actinocatenispora</taxon>
    </lineage>
</organism>
<feature type="region of interest" description="Disordered" evidence="1">
    <location>
        <begin position="20"/>
        <end position="55"/>
    </location>
</feature>
<evidence type="ECO:0000313" key="2">
    <source>
        <dbReference type="EMBL" id="GID14084.1"/>
    </source>
</evidence>
<feature type="compositionally biased region" description="Basic and acidic residues" evidence="1">
    <location>
        <begin position="20"/>
        <end position="43"/>
    </location>
</feature>
<reference evidence="2" key="1">
    <citation type="submission" date="2021-01" db="EMBL/GenBank/DDBJ databases">
        <title>Whole genome shotgun sequence of Actinocatenispora rupis NBRC 107355.</title>
        <authorList>
            <person name="Komaki H."/>
            <person name="Tamura T."/>
        </authorList>
    </citation>
    <scope>NUCLEOTIDE SEQUENCE</scope>
    <source>
        <strain evidence="2">NBRC 107355</strain>
    </source>
</reference>
<proteinExistence type="predicted"/>